<dbReference type="RefSeq" id="YP_002790873.1">
    <property type="nucleotide sequence ID" value="NC_012530.1"/>
</dbReference>
<dbReference type="InterPro" id="IPR058346">
    <property type="entry name" value="DUF8033"/>
</dbReference>
<reference evidence="2 3" key="1">
    <citation type="journal article" date="2009" name="Gene">
        <title>Genome of a virulent bacteriophage Lb338-1 that lyses the probiotic Lactobacillus paracasei cheese strain.</title>
        <authorList>
            <person name="Alemayehu D."/>
            <person name="Ross R.P."/>
            <person name="O'Sullivan O."/>
            <person name="Coffey A."/>
            <person name="Stanton C."/>
            <person name="Fitzgerald G.F."/>
            <person name="McAuliffe O."/>
        </authorList>
    </citation>
    <scope>NUCLEOTIDE SEQUENCE [LARGE SCALE GENOMIC DNA]</scope>
    <source>
        <strain evidence="2">Lb338-1</strain>
    </source>
</reference>
<protein>
    <recommendedName>
        <fullName evidence="1">DUF8033 domain-containing protein</fullName>
    </recommendedName>
</protein>
<dbReference type="KEGG" id="vg:7751049"/>
<evidence type="ECO:0000259" key="1">
    <source>
        <dbReference type="Pfam" id="PF26096"/>
    </source>
</evidence>
<proteinExistence type="predicted"/>
<evidence type="ECO:0000313" key="2">
    <source>
        <dbReference type="EMBL" id="ACO37115.1"/>
    </source>
</evidence>
<sequence length="94" mass="10623">MLDAKVSQLKELVPRYANQRSFYGKALVADQNGTKVLYSYMTPVAKVSHSEQVITSDQSLLSSTTMCHIHEFINQYGIEDLPKQELIKKYGGKI</sequence>
<dbReference type="OrthoDB" id="15031at10239"/>
<evidence type="ECO:0000313" key="3">
    <source>
        <dbReference type="Proteomes" id="UP000001878"/>
    </source>
</evidence>
<dbReference type="EMBL" id="FJ822135">
    <property type="protein sequence ID" value="ACO37115.1"/>
    <property type="molecule type" value="Genomic_DNA"/>
</dbReference>
<name>C1KFV4_9CAUD</name>
<organism evidence="2 3">
    <name type="scientific">Lactobacillus phage Lb338-1</name>
    <dbReference type="NCBI Taxonomy" id="2892342"/>
    <lineage>
        <taxon>Viruses</taxon>
        <taxon>Duplodnaviria</taxon>
        <taxon>Heunggongvirae</taxon>
        <taxon>Uroviricota</taxon>
        <taxon>Caudoviricetes</taxon>
        <taxon>Herelleviridae</taxon>
        <taxon>Mooreparkvirus</taxon>
        <taxon>Mooreparkvirus Lb3381</taxon>
    </lineage>
</organism>
<keyword evidence="3" id="KW-1185">Reference proteome</keyword>
<feature type="domain" description="DUF8033" evidence="1">
    <location>
        <begin position="11"/>
        <end position="86"/>
    </location>
</feature>
<dbReference type="Pfam" id="PF26096">
    <property type="entry name" value="DUF8033"/>
    <property type="match status" value="1"/>
</dbReference>
<dbReference type="Proteomes" id="UP000001878">
    <property type="component" value="Segment"/>
</dbReference>
<gene>
    <name evidence="2" type="ORF">lb338_phage_194</name>
</gene>
<dbReference type="GeneID" id="7751049"/>
<accession>C1KFV4</accession>